<dbReference type="InterPro" id="IPR007630">
    <property type="entry name" value="RNA_pol_sigma70_r4"/>
</dbReference>
<accession>A0A858RB50</accession>
<dbReference type="GO" id="GO:0006352">
    <property type="term" value="P:DNA-templated transcription initiation"/>
    <property type="evidence" value="ECO:0007669"/>
    <property type="project" value="InterPro"/>
</dbReference>
<dbReference type="SUPFAM" id="SSF88659">
    <property type="entry name" value="Sigma3 and sigma4 domains of RNA polymerase sigma factors"/>
    <property type="match status" value="1"/>
</dbReference>
<evidence type="ECO:0000259" key="2">
    <source>
        <dbReference type="Pfam" id="PF04545"/>
    </source>
</evidence>
<reference evidence="3" key="1">
    <citation type="submission" date="2020-04" db="EMBL/GenBank/DDBJ databases">
        <title>A desert anoxygenic phototrophic bacterium fixes CO2 using RubisCO under aerobic conditions.</title>
        <authorList>
            <person name="Tang K."/>
        </authorList>
    </citation>
    <scope>NUCLEOTIDE SEQUENCE [LARGE SCALE GENOMIC DNA]</scope>
    <source>
        <strain evidence="3">MIMtkB3</strain>
    </source>
</reference>
<keyword evidence="4" id="KW-1185">Reference proteome</keyword>
<proteinExistence type="predicted"/>
<dbReference type="Proteomes" id="UP000501891">
    <property type="component" value="Chromosome"/>
</dbReference>
<evidence type="ECO:0000313" key="3">
    <source>
        <dbReference type="EMBL" id="QJE74720.1"/>
    </source>
</evidence>
<feature type="domain" description="RNA polymerase sigma-70 region 4" evidence="2">
    <location>
        <begin position="49"/>
        <end position="82"/>
    </location>
</feature>
<feature type="region of interest" description="Disordered" evidence="1">
    <location>
        <begin position="86"/>
        <end position="149"/>
    </location>
</feature>
<dbReference type="InterPro" id="IPR013324">
    <property type="entry name" value="RNA_pol_sigma_r3/r4-like"/>
</dbReference>
<dbReference type="AlphaFoldDB" id="A0A858RB50"/>
<dbReference type="EMBL" id="CP051775">
    <property type="protein sequence ID" value="QJE74720.1"/>
    <property type="molecule type" value="Genomic_DNA"/>
</dbReference>
<dbReference type="KEGG" id="acru:HHL28_00680"/>
<gene>
    <name evidence="3" type="ORF">HHL28_00680</name>
</gene>
<evidence type="ECO:0000256" key="1">
    <source>
        <dbReference type="SAM" id="MobiDB-lite"/>
    </source>
</evidence>
<sequence length="149" mass="16350">MPTLKQFEAALREQGQDAALAILAKLRERDRETRSIRPARKLTGKKMTPELAREVLHLHQTTDLTQQEIAFRLGVNQGRVNEVVKHGKWLSGDPTAPEAVSRDKAKKRAEAGVGIAPRKPKAKAKPKEAKPKPAEPTPAPKAGQLSFGL</sequence>
<evidence type="ECO:0000313" key="4">
    <source>
        <dbReference type="Proteomes" id="UP000501891"/>
    </source>
</evidence>
<dbReference type="Pfam" id="PF04545">
    <property type="entry name" value="Sigma70_r4"/>
    <property type="match status" value="1"/>
</dbReference>
<protein>
    <submittedName>
        <fullName evidence="3">RNA polymerase subunit sigma-70</fullName>
    </submittedName>
</protein>
<organism evidence="3 4">
    <name type="scientific">Aerophototrophica crusticola</name>
    <dbReference type="NCBI Taxonomy" id="1709002"/>
    <lineage>
        <taxon>Bacteria</taxon>
        <taxon>Pseudomonadati</taxon>
        <taxon>Pseudomonadota</taxon>
        <taxon>Alphaproteobacteria</taxon>
        <taxon>Rhodospirillales</taxon>
        <taxon>Rhodospirillaceae</taxon>
        <taxon>Aerophototrophica</taxon>
    </lineage>
</organism>
<name>A0A858RB50_9PROT</name>
<dbReference type="GO" id="GO:0003700">
    <property type="term" value="F:DNA-binding transcription factor activity"/>
    <property type="evidence" value="ECO:0007669"/>
    <property type="project" value="InterPro"/>
</dbReference>